<sequence length="250" mass="28247">MASANSQPVFRDGGSSNKPPLFSGEYFDFWKIRMKAHLEAQGDGIWKAVAEGPFVPMSVVNGVGTPKIQSSWDEDDKKKVLNDKKAINILQSALSMDEFFRISTCETTKEIWDTLVETHEGTVEVKRSRLNTLSQEYELFTMEWQPKVTAISEKKSLSTMTSATLFGKLQEYETELRRLEKHENQDKKSKGIALKVDSKEDGKDNPEEDKDFMLLVKRDSKVVFPLLGTSRASLIGLEHLGFDAASMIWS</sequence>
<name>A0ACB0I6D6_TRIPR</name>
<comment type="caution">
    <text evidence="1">The sequence shown here is derived from an EMBL/GenBank/DDBJ whole genome shotgun (WGS) entry which is preliminary data.</text>
</comment>
<evidence type="ECO:0000313" key="1">
    <source>
        <dbReference type="EMBL" id="CAJ2627614.1"/>
    </source>
</evidence>
<gene>
    <name evidence="1" type="ORF">MILVUS5_LOCUS21</name>
</gene>
<accession>A0ACB0I6D6</accession>
<evidence type="ECO:0000313" key="2">
    <source>
        <dbReference type="Proteomes" id="UP001177021"/>
    </source>
</evidence>
<proteinExistence type="predicted"/>
<dbReference type="Proteomes" id="UP001177021">
    <property type="component" value="Unassembled WGS sequence"/>
</dbReference>
<dbReference type="EMBL" id="CASHSV030000001">
    <property type="protein sequence ID" value="CAJ2627614.1"/>
    <property type="molecule type" value="Genomic_DNA"/>
</dbReference>
<reference evidence="1" key="1">
    <citation type="submission" date="2023-10" db="EMBL/GenBank/DDBJ databases">
        <authorList>
            <person name="Rodriguez Cubillos JULIANA M."/>
            <person name="De Vega J."/>
        </authorList>
    </citation>
    <scope>NUCLEOTIDE SEQUENCE</scope>
</reference>
<organism evidence="1 2">
    <name type="scientific">Trifolium pratense</name>
    <name type="common">Red clover</name>
    <dbReference type="NCBI Taxonomy" id="57577"/>
    <lineage>
        <taxon>Eukaryota</taxon>
        <taxon>Viridiplantae</taxon>
        <taxon>Streptophyta</taxon>
        <taxon>Embryophyta</taxon>
        <taxon>Tracheophyta</taxon>
        <taxon>Spermatophyta</taxon>
        <taxon>Magnoliopsida</taxon>
        <taxon>eudicotyledons</taxon>
        <taxon>Gunneridae</taxon>
        <taxon>Pentapetalae</taxon>
        <taxon>rosids</taxon>
        <taxon>fabids</taxon>
        <taxon>Fabales</taxon>
        <taxon>Fabaceae</taxon>
        <taxon>Papilionoideae</taxon>
        <taxon>50 kb inversion clade</taxon>
        <taxon>NPAAA clade</taxon>
        <taxon>Hologalegina</taxon>
        <taxon>IRL clade</taxon>
        <taxon>Trifolieae</taxon>
        <taxon>Trifolium</taxon>
    </lineage>
</organism>
<keyword evidence="2" id="KW-1185">Reference proteome</keyword>
<protein>
    <submittedName>
        <fullName evidence="1">Uncharacterized protein</fullName>
    </submittedName>
</protein>